<evidence type="ECO:0000256" key="2">
    <source>
        <dbReference type="ARBA" id="ARBA00022803"/>
    </source>
</evidence>
<gene>
    <name evidence="5" type="ORF">QJ048_16630</name>
</gene>
<organism evidence="5 6">
    <name type="scientific">Pinibacter soli</name>
    <dbReference type="NCBI Taxonomy" id="3044211"/>
    <lineage>
        <taxon>Bacteria</taxon>
        <taxon>Pseudomonadati</taxon>
        <taxon>Bacteroidota</taxon>
        <taxon>Chitinophagia</taxon>
        <taxon>Chitinophagales</taxon>
        <taxon>Chitinophagaceae</taxon>
        <taxon>Pinibacter</taxon>
    </lineage>
</organism>
<sequence>MKLKNIVPFKITFLFLIFLAPSAFAQPTHKKTDDQLITDYLHKGYKYQVNKQPDLAMIEYDKVLKLDSTNHTAYYNTALIYANSKQQLKAIAICDKALQFCTEDLADFYRTKANCYSDLQQYEEALPLFHKALLLEGSEANDNTHYNLGYTYFKLQKWESAIVYLNKYLERSDEESGSVGDALFFLATCYSESGDDNKAIQYFDKAIAKSPHYSYYYNKAETLVNLNKKDEALKVINEALVSYPDKADLYFKKSQIYTSLKQTEKAKIELKRGYEIDSTNTNILLDMGVIYEHDNQMDMAITMYKKCIELKGNLSGAYGNLALIYGDIELKRDSALYYFQKALSVDNKNPINYYNMGNYYREEKKYDLALEMYAKAIELKPLLAAAYTNTAIIYEDKKDLKKAIDLALKALDIEPDDYYANSYLASLYFDSTDYENTILYTTKALRLSANPNIDHLLLYKRGVSRQIVGDYKNALHDYLDIVKRYSDDEKKDHADVYSNIGYCYMEDDQLQASLKYFQEAVNYKPDIDQLIGLFTVQYLLNDKVGSNKTVSKAKKVEPKLKQGYKGIEQLEKDGYFYTKKHKEILKQILN</sequence>
<keyword evidence="6" id="KW-1185">Reference proteome</keyword>
<feature type="repeat" description="TPR" evidence="3">
    <location>
        <begin position="350"/>
        <end position="383"/>
    </location>
</feature>
<dbReference type="InterPro" id="IPR019734">
    <property type="entry name" value="TPR_rpt"/>
</dbReference>
<keyword evidence="1" id="KW-0677">Repeat</keyword>
<accession>A0ABT6RFT7</accession>
<dbReference type="Pfam" id="PF13432">
    <property type="entry name" value="TPR_16"/>
    <property type="match status" value="1"/>
</dbReference>
<feature type="repeat" description="TPR" evidence="3">
    <location>
        <begin position="281"/>
        <end position="314"/>
    </location>
</feature>
<dbReference type="Pfam" id="PF13424">
    <property type="entry name" value="TPR_12"/>
    <property type="match status" value="1"/>
</dbReference>
<keyword evidence="2 3" id="KW-0802">TPR repeat</keyword>
<dbReference type="PROSITE" id="PS50293">
    <property type="entry name" value="TPR_REGION"/>
    <property type="match status" value="2"/>
</dbReference>
<feature type="chain" id="PRO_5045408013" evidence="4">
    <location>
        <begin position="26"/>
        <end position="590"/>
    </location>
</feature>
<dbReference type="Proteomes" id="UP001226434">
    <property type="component" value="Unassembled WGS sequence"/>
</dbReference>
<feature type="repeat" description="TPR" evidence="3">
    <location>
        <begin position="142"/>
        <end position="175"/>
    </location>
</feature>
<dbReference type="InterPro" id="IPR011990">
    <property type="entry name" value="TPR-like_helical_dom_sf"/>
</dbReference>
<evidence type="ECO:0000256" key="4">
    <source>
        <dbReference type="SAM" id="SignalP"/>
    </source>
</evidence>
<dbReference type="SUPFAM" id="SSF48452">
    <property type="entry name" value="TPR-like"/>
    <property type="match status" value="3"/>
</dbReference>
<dbReference type="PANTHER" id="PTHR44943">
    <property type="entry name" value="CELLULOSE SYNTHASE OPERON PROTEIN C"/>
    <property type="match status" value="1"/>
</dbReference>
<dbReference type="InterPro" id="IPR006597">
    <property type="entry name" value="Sel1-like"/>
</dbReference>
<evidence type="ECO:0000256" key="3">
    <source>
        <dbReference type="PROSITE-ProRule" id="PRU00339"/>
    </source>
</evidence>
<feature type="repeat" description="TPR" evidence="3">
    <location>
        <begin position="180"/>
        <end position="213"/>
    </location>
</feature>
<evidence type="ECO:0000256" key="1">
    <source>
        <dbReference type="ARBA" id="ARBA00022737"/>
    </source>
</evidence>
<name>A0ABT6RFT7_9BACT</name>
<evidence type="ECO:0000313" key="6">
    <source>
        <dbReference type="Proteomes" id="UP001226434"/>
    </source>
</evidence>
<feature type="repeat" description="TPR" evidence="3">
    <location>
        <begin position="494"/>
        <end position="527"/>
    </location>
</feature>
<feature type="repeat" description="TPR" evidence="3">
    <location>
        <begin position="384"/>
        <end position="417"/>
    </location>
</feature>
<protein>
    <submittedName>
        <fullName evidence="5">Tetratricopeptide repeat protein</fullName>
    </submittedName>
</protein>
<comment type="caution">
    <text evidence="5">The sequence shown here is derived from an EMBL/GenBank/DDBJ whole genome shotgun (WGS) entry which is preliminary data.</text>
</comment>
<dbReference type="InterPro" id="IPR051685">
    <property type="entry name" value="Ycf3/AcsC/BcsC/TPR_MFPF"/>
</dbReference>
<feature type="repeat" description="TPR" evidence="3">
    <location>
        <begin position="106"/>
        <end position="139"/>
    </location>
</feature>
<dbReference type="Pfam" id="PF13181">
    <property type="entry name" value="TPR_8"/>
    <property type="match status" value="4"/>
</dbReference>
<dbReference type="Gene3D" id="1.25.40.10">
    <property type="entry name" value="Tetratricopeptide repeat domain"/>
    <property type="match status" value="4"/>
</dbReference>
<proteinExistence type="predicted"/>
<feature type="signal peptide" evidence="4">
    <location>
        <begin position="1"/>
        <end position="25"/>
    </location>
</feature>
<dbReference type="EMBL" id="JASBRG010000007">
    <property type="protein sequence ID" value="MDI3321423.1"/>
    <property type="molecule type" value="Genomic_DNA"/>
</dbReference>
<dbReference type="PANTHER" id="PTHR44943:SF8">
    <property type="entry name" value="TPR REPEAT-CONTAINING PROTEIN MJ0263"/>
    <property type="match status" value="1"/>
</dbReference>
<dbReference type="SMART" id="SM00028">
    <property type="entry name" value="TPR"/>
    <property type="match status" value="14"/>
</dbReference>
<evidence type="ECO:0000313" key="5">
    <source>
        <dbReference type="EMBL" id="MDI3321423.1"/>
    </source>
</evidence>
<reference evidence="5 6" key="1">
    <citation type="submission" date="2023-05" db="EMBL/GenBank/DDBJ databases">
        <title>Genome sequence of Pinibacter sp. MAH-24.</title>
        <authorList>
            <person name="Huq M.A."/>
        </authorList>
    </citation>
    <scope>NUCLEOTIDE SEQUENCE [LARGE SCALE GENOMIC DNA]</scope>
    <source>
        <strain evidence="5 6">MAH-24</strain>
    </source>
</reference>
<dbReference type="SMART" id="SM00671">
    <property type="entry name" value="SEL1"/>
    <property type="match status" value="5"/>
</dbReference>
<keyword evidence="4" id="KW-0732">Signal</keyword>
<dbReference type="PROSITE" id="PS50005">
    <property type="entry name" value="TPR"/>
    <property type="match status" value="7"/>
</dbReference>